<dbReference type="AlphaFoldDB" id="A0A370GNE2"/>
<dbReference type="PROSITE" id="PS50005">
    <property type="entry name" value="TPR"/>
    <property type="match status" value="2"/>
</dbReference>
<evidence type="ECO:0000313" key="8">
    <source>
        <dbReference type="EMBL" id="RDI45187.1"/>
    </source>
</evidence>
<dbReference type="Pfam" id="PF13424">
    <property type="entry name" value="TPR_12"/>
    <property type="match status" value="1"/>
</dbReference>
<keyword evidence="2" id="KW-0963">Cytoplasm</keyword>
<accession>A0A370GNE2</accession>
<evidence type="ECO:0000256" key="5">
    <source>
        <dbReference type="ARBA" id="ARBA00038253"/>
    </source>
</evidence>
<evidence type="ECO:0000259" key="7">
    <source>
        <dbReference type="Pfam" id="PF12862"/>
    </source>
</evidence>
<dbReference type="InterPro" id="IPR011990">
    <property type="entry name" value="TPR-like_helical_dom_sf"/>
</dbReference>
<comment type="subcellular location">
    <subcellularLocation>
        <location evidence="1">Cytoplasm</location>
    </subcellularLocation>
</comment>
<proteinExistence type="inferred from homology"/>
<organism evidence="8 9">
    <name type="scientific">Aquicella lusitana</name>
    <dbReference type="NCBI Taxonomy" id="254246"/>
    <lineage>
        <taxon>Bacteria</taxon>
        <taxon>Pseudomonadati</taxon>
        <taxon>Pseudomonadota</taxon>
        <taxon>Gammaproteobacteria</taxon>
        <taxon>Legionellales</taxon>
        <taxon>Coxiellaceae</taxon>
        <taxon>Aquicella</taxon>
    </lineage>
</organism>
<gene>
    <name evidence="8" type="ORF">C8D86_10766</name>
</gene>
<keyword evidence="9" id="KW-1185">Reference proteome</keyword>
<dbReference type="Pfam" id="PF12862">
    <property type="entry name" value="ANAPC5"/>
    <property type="match status" value="1"/>
</dbReference>
<dbReference type="GO" id="GO:0005737">
    <property type="term" value="C:cytoplasm"/>
    <property type="evidence" value="ECO:0007669"/>
    <property type="project" value="UniProtKB-SubCell"/>
</dbReference>
<dbReference type="InterPro" id="IPR019734">
    <property type="entry name" value="TPR_rpt"/>
</dbReference>
<evidence type="ECO:0000256" key="4">
    <source>
        <dbReference type="ARBA" id="ARBA00022803"/>
    </source>
</evidence>
<feature type="repeat" description="TPR" evidence="6">
    <location>
        <begin position="162"/>
        <end position="195"/>
    </location>
</feature>
<dbReference type="RefSeq" id="WP_114834053.1">
    <property type="nucleotide sequence ID" value="NZ_LR699114.1"/>
</dbReference>
<evidence type="ECO:0000256" key="2">
    <source>
        <dbReference type="ARBA" id="ARBA00022490"/>
    </source>
</evidence>
<sequence>MKSRATISIQPDLDMEIGINFHVEKNYTGSNAYLEPVYLYYQDQINYFNRMTQHSFHADSAKKHLSFAENCFARAAFYLGINYNAIGQYDEAATYFREAAKIALKLNDKNFLSLIALHLGICSSKLGLDIETTLSHFNQALAGFNNCSEANKTDQEYYYYKALSLFYLGQIYNRNKNYAEAFSHLKQALDIFTLFNDIEMQAESCLEMGVSQLQLNHIDEAIHLFTQSRNKRSSLTDTISAADTEQLLGICHLKNKDPDRAILFLTKALKCYQANELDSVAATTHLALGICYVAELNNKMAKNHLKIALQFLNIHTSDITVLTAAYDILQQLISTDYLHLFQNSEDAVLQAVFNQYNKSCELNPGITLSKCCKS</sequence>
<dbReference type="Gene3D" id="1.25.40.10">
    <property type="entry name" value="Tetratricopeptide repeat domain"/>
    <property type="match status" value="2"/>
</dbReference>
<dbReference type="InterPro" id="IPR051476">
    <property type="entry name" value="Bac_ResReg_Asp_Phosphatase"/>
</dbReference>
<evidence type="ECO:0000256" key="6">
    <source>
        <dbReference type="PROSITE-ProRule" id="PRU00339"/>
    </source>
</evidence>
<dbReference type="OrthoDB" id="5657190at2"/>
<dbReference type="SMART" id="SM00028">
    <property type="entry name" value="TPR"/>
    <property type="match status" value="5"/>
</dbReference>
<keyword evidence="3" id="KW-0677">Repeat</keyword>
<dbReference type="SUPFAM" id="SSF48452">
    <property type="entry name" value="TPR-like"/>
    <property type="match status" value="2"/>
</dbReference>
<dbReference type="InterPro" id="IPR026000">
    <property type="entry name" value="Apc5_dom"/>
</dbReference>
<protein>
    <submittedName>
        <fullName evidence="8">Tetratricopeptide repeat protein</fullName>
    </submittedName>
</protein>
<dbReference type="EMBL" id="QQAX01000007">
    <property type="protein sequence ID" value="RDI45187.1"/>
    <property type="molecule type" value="Genomic_DNA"/>
</dbReference>
<evidence type="ECO:0000256" key="1">
    <source>
        <dbReference type="ARBA" id="ARBA00004496"/>
    </source>
</evidence>
<dbReference type="PANTHER" id="PTHR46630">
    <property type="entry name" value="TETRATRICOPEPTIDE REPEAT PROTEIN 29"/>
    <property type="match status" value="1"/>
</dbReference>
<dbReference type="Proteomes" id="UP000254720">
    <property type="component" value="Unassembled WGS sequence"/>
</dbReference>
<comment type="similarity">
    <text evidence="5">Belongs to the Rap family.</text>
</comment>
<evidence type="ECO:0000313" key="9">
    <source>
        <dbReference type="Proteomes" id="UP000254720"/>
    </source>
</evidence>
<keyword evidence="4 6" id="KW-0802">TPR repeat</keyword>
<comment type="caution">
    <text evidence="8">The sequence shown here is derived from an EMBL/GenBank/DDBJ whole genome shotgun (WGS) entry which is preliminary data.</text>
</comment>
<feature type="repeat" description="TPR" evidence="6">
    <location>
        <begin position="73"/>
        <end position="106"/>
    </location>
</feature>
<dbReference type="PANTHER" id="PTHR46630:SF1">
    <property type="entry name" value="TETRATRICOPEPTIDE REPEAT PROTEIN 29"/>
    <property type="match status" value="1"/>
</dbReference>
<evidence type="ECO:0000256" key="3">
    <source>
        <dbReference type="ARBA" id="ARBA00022737"/>
    </source>
</evidence>
<name>A0A370GNE2_9COXI</name>
<reference evidence="8 9" key="1">
    <citation type="submission" date="2018-07" db="EMBL/GenBank/DDBJ databases">
        <title>Genomic Encyclopedia of Type Strains, Phase IV (KMG-IV): sequencing the most valuable type-strain genomes for metagenomic binning, comparative biology and taxonomic classification.</title>
        <authorList>
            <person name="Goeker M."/>
        </authorList>
    </citation>
    <scope>NUCLEOTIDE SEQUENCE [LARGE SCALE GENOMIC DNA]</scope>
    <source>
        <strain evidence="8 9">DSM 16500</strain>
    </source>
</reference>
<feature type="domain" description="Anaphase-promoting complex subunit 5" evidence="7">
    <location>
        <begin position="46"/>
        <end position="117"/>
    </location>
</feature>